<name>A0A9D3W999_9ROSI</name>
<evidence type="ECO:0000256" key="1">
    <source>
        <dbReference type="SAM" id="MobiDB-lite"/>
    </source>
</evidence>
<feature type="compositionally biased region" description="Basic and acidic residues" evidence="1">
    <location>
        <begin position="1"/>
        <end position="11"/>
    </location>
</feature>
<proteinExistence type="predicted"/>
<dbReference type="AlphaFoldDB" id="A0A9D3W999"/>
<protein>
    <submittedName>
        <fullName evidence="2">Uncharacterized protein</fullName>
    </submittedName>
</protein>
<evidence type="ECO:0000313" key="2">
    <source>
        <dbReference type="EMBL" id="KAH1114500.1"/>
    </source>
</evidence>
<feature type="non-terminal residue" evidence="2">
    <location>
        <position position="58"/>
    </location>
</feature>
<dbReference type="EMBL" id="JAIQCV010000003">
    <property type="protein sequence ID" value="KAH1114500.1"/>
    <property type="molecule type" value="Genomic_DNA"/>
</dbReference>
<sequence length="58" mass="6490">MAVNRSEEHKQIQSSLLPQKGRESTLRKASLRSLGHQKLKGREPESLNTYLSLNASSV</sequence>
<comment type="caution">
    <text evidence="2">The sequence shown here is derived from an EMBL/GenBank/DDBJ whole genome shotgun (WGS) entry which is preliminary data.</text>
</comment>
<organism evidence="2 3">
    <name type="scientific">Gossypium stocksii</name>
    <dbReference type="NCBI Taxonomy" id="47602"/>
    <lineage>
        <taxon>Eukaryota</taxon>
        <taxon>Viridiplantae</taxon>
        <taxon>Streptophyta</taxon>
        <taxon>Embryophyta</taxon>
        <taxon>Tracheophyta</taxon>
        <taxon>Spermatophyta</taxon>
        <taxon>Magnoliopsida</taxon>
        <taxon>eudicotyledons</taxon>
        <taxon>Gunneridae</taxon>
        <taxon>Pentapetalae</taxon>
        <taxon>rosids</taxon>
        <taxon>malvids</taxon>
        <taxon>Malvales</taxon>
        <taxon>Malvaceae</taxon>
        <taxon>Malvoideae</taxon>
        <taxon>Gossypium</taxon>
    </lineage>
</organism>
<feature type="compositionally biased region" description="Polar residues" evidence="1">
    <location>
        <begin position="46"/>
        <end position="58"/>
    </location>
</feature>
<reference evidence="2 3" key="1">
    <citation type="journal article" date="2021" name="Plant Biotechnol. J.">
        <title>Multi-omics assisted identification of the key and species-specific regulatory components of drought-tolerant mechanisms in Gossypium stocksii.</title>
        <authorList>
            <person name="Yu D."/>
            <person name="Ke L."/>
            <person name="Zhang D."/>
            <person name="Wu Y."/>
            <person name="Sun Y."/>
            <person name="Mei J."/>
            <person name="Sun J."/>
            <person name="Sun Y."/>
        </authorList>
    </citation>
    <scope>NUCLEOTIDE SEQUENCE [LARGE SCALE GENOMIC DNA]</scope>
    <source>
        <strain evidence="3">cv. E1</strain>
        <tissue evidence="2">Leaf</tissue>
    </source>
</reference>
<feature type="region of interest" description="Disordered" evidence="1">
    <location>
        <begin position="1"/>
        <end position="58"/>
    </location>
</feature>
<gene>
    <name evidence="2" type="ORF">J1N35_007878</name>
</gene>
<evidence type="ECO:0000313" key="3">
    <source>
        <dbReference type="Proteomes" id="UP000828251"/>
    </source>
</evidence>
<accession>A0A9D3W999</accession>
<keyword evidence="3" id="KW-1185">Reference proteome</keyword>
<dbReference type="Proteomes" id="UP000828251">
    <property type="component" value="Unassembled WGS sequence"/>
</dbReference>